<dbReference type="GO" id="GO:0006606">
    <property type="term" value="P:protein import into nucleus"/>
    <property type="evidence" value="ECO:0007669"/>
    <property type="project" value="InterPro"/>
</dbReference>
<dbReference type="Gene3D" id="1.20.5.690">
    <property type="entry name" value="Importin-alpha, importin-beta-binding domain"/>
    <property type="match status" value="1"/>
</dbReference>
<evidence type="ECO:0000313" key="9">
    <source>
        <dbReference type="Proteomes" id="UP000475862"/>
    </source>
</evidence>
<comment type="caution">
    <text evidence="8">The sequence shown here is derived from an EMBL/GenBank/DDBJ whole genome shotgun (WGS) entry which is preliminary data.</text>
</comment>
<dbReference type="EMBL" id="VYZN01000023">
    <property type="protein sequence ID" value="KAE9536465.1"/>
    <property type="molecule type" value="Genomic_DNA"/>
</dbReference>
<name>A0A6G0TPH9_APHGL</name>
<dbReference type="PROSITE" id="PS50176">
    <property type="entry name" value="ARM_REPEAT"/>
    <property type="match status" value="3"/>
</dbReference>
<dbReference type="SMART" id="SM00185">
    <property type="entry name" value="ARM"/>
    <property type="match status" value="8"/>
</dbReference>
<keyword evidence="2 5" id="KW-0813">Transport</keyword>
<dbReference type="SUPFAM" id="SSF48371">
    <property type="entry name" value="ARM repeat"/>
    <property type="match status" value="1"/>
</dbReference>
<evidence type="ECO:0000259" key="7">
    <source>
        <dbReference type="PROSITE" id="PS51214"/>
    </source>
</evidence>
<dbReference type="InterPro" id="IPR032413">
    <property type="entry name" value="Arm_3"/>
</dbReference>
<evidence type="ECO:0000256" key="2">
    <source>
        <dbReference type="ARBA" id="ARBA00022448"/>
    </source>
</evidence>
<evidence type="ECO:0000256" key="6">
    <source>
        <dbReference type="PROSITE-ProRule" id="PRU00259"/>
    </source>
</evidence>
<dbReference type="Gene3D" id="1.25.10.10">
    <property type="entry name" value="Leucine-rich Repeat Variant"/>
    <property type="match status" value="1"/>
</dbReference>
<dbReference type="Proteomes" id="UP000475862">
    <property type="component" value="Unassembled WGS sequence"/>
</dbReference>
<keyword evidence="9" id="KW-1185">Reference proteome</keyword>
<proteinExistence type="inferred from homology"/>
<evidence type="ECO:0000256" key="5">
    <source>
        <dbReference type="PIRNR" id="PIRNR005673"/>
    </source>
</evidence>
<feature type="domain" description="IBB" evidence="7">
    <location>
        <begin position="1"/>
        <end position="72"/>
    </location>
</feature>
<dbReference type="InterPro" id="IPR000225">
    <property type="entry name" value="Armadillo"/>
</dbReference>
<dbReference type="PROSITE" id="PS51214">
    <property type="entry name" value="IBB"/>
    <property type="match status" value="1"/>
</dbReference>
<feature type="repeat" description="ARM" evidence="6">
    <location>
        <begin position="258"/>
        <end position="300"/>
    </location>
</feature>
<dbReference type="OrthoDB" id="29145at2759"/>
<dbReference type="Pfam" id="PF00514">
    <property type="entry name" value="Arm"/>
    <property type="match status" value="5"/>
</dbReference>
<feature type="repeat" description="ARM" evidence="6">
    <location>
        <begin position="173"/>
        <end position="215"/>
    </location>
</feature>
<dbReference type="InterPro" id="IPR024931">
    <property type="entry name" value="Importin_alpha"/>
</dbReference>
<comment type="similarity">
    <text evidence="1 5">Belongs to the importin alpha family.</text>
</comment>
<organism evidence="8 9">
    <name type="scientific">Aphis glycines</name>
    <name type="common">Soybean aphid</name>
    <dbReference type="NCBI Taxonomy" id="307491"/>
    <lineage>
        <taxon>Eukaryota</taxon>
        <taxon>Metazoa</taxon>
        <taxon>Ecdysozoa</taxon>
        <taxon>Arthropoda</taxon>
        <taxon>Hexapoda</taxon>
        <taxon>Insecta</taxon>
        <taxon>Pterygota</taxon>
        <taxon>Neoptera</taxon>
        <taxon>Paraneoptera</taxon>
        <taxon>Hemiptera</taxon>
        <taxon>Sternorrhyncha</taxon>
        <taxon>Aphidomorpha</taxon>
        <taxon>Aphidoidea</taxon>
        <taxon>Aphididae</taxon>
        <taxon>Aphidini</taxon>
        <taxon>Aphis</taxon>
        <taxon>Aphis</taxon>
    </lineage>
</organism>
<accession>A0A6G0TPH9</accession>
<dbReference type="InterPro" id="IPR036975">
    <property type="entry name" value="Importin-a_IBB_sf"/>
</dbReference>
<dbReference type="InterPro" id="IPR002652">
    <property type="entry name" value="Importin-a_IBB"/>
</dbReference>
<evidence type="ECO:0000256" key="4">
    <source>
        <dbReference type="ARBA" id="ARBA00022927"/>
    </source>
</evidence>
<evidence type="ECO:0000313" key="8">
    <source>
        <dbReference type="EMBL" id="KAE9536465.1"/>
    </source>
</evidence>
<dbReference type="Pfam" id="PF01749">
    <property type="entry name" value="IBB"/>
    <property type="match status" value="1"/>
</dbReference>
<reference evidence="8 9" key="1">
    <citation type="submission" date="2019-08" db="EMBL/GenBank/DDBJ databases">
        <title>The genome of the soybean aphid Biotype 1, its phylome, world population structure and adaptation to the North American continent.</title>
        <authorList>
            <person name="Giordano R."/>
            <person name="Donthu R.K."/>
            <person name="Hernandez A.G."/>
            <person name="Wright C.L."/>
            <person name="Zimin A.V."/>
        </authorList>
    </citation>
    <scope>NUCLEOTIDE SEQUENCE [LARGE SCALE GENOMIC DNA]</scope>
    <source>
        <tissue evidence="8">Whole aphids</tissue>
    </source>
</reference>
<gene>
    <name evidence="8" type="ORF">AGLY_007254</name>
</gene>
<dbReference type="Pfam" id="PF16186">
    <property type="entry name" value="Arm_3"/>
    <property type="match status" value="1"/>
</dbReference>
<dbReference type="GO" id="GO:0061608">
    <property type="term" value="F:nuclear import signal receptor activity"/>
    <property type="evidence" value="ECO:0007669"/>
    <property type="project" value="InterPro"/>
</dbReference>
<keyword evidence="3" id="KW-0677">Repeat</keyword>
<dbReference type="GO" id="GO:0005737">
    <property type="term" value="C:cytoplasm"/>
    <property type="evidence" value="ECO:0007669"/>
    <property type="project" value="InterPro"/>
</dbReference>
<sequence>MSQVQNLKSSKLKMPVKKTILNSRSFDVYQDRNKYYEDLRRKRNDVTIELRKTLRDEQLKKHRNIVLDAHNDELELKPEPEVELTIDDIKEGLKGHTSSVKKLNCLKYARKMLSSRKCAPIDDFIKAGILPMLMDFLTPKYNNDTDFQYECSWILTNVASGSSANTTSIVNEGAVPLLINLLKSPDIRVMEQAVWALGNIAGDGPKLRDIVLSNGIVPILNSLLKTTQQVTAQQNIVWTLSNLCRSKTPPPNFNYLLPSIPLLVGMLNHNDSQVVSNACWALSYLTDGSNEKIQVIIEAGALKGILKYLEVDDTTILIPALRVVGNIVSGNDVQTKHALDHGVLRYLHNLLNHRRIPVVKDAAWLLSNVMAGSVEQIQAAIDHNLLPVLIRALQRGDIKVQKEAAWAINNLFSGGSDAQKSHLIDIGILEPYCALLISPDDRMVEIILEGLNQLLEKSDCTRGKICMLIEEANGLDHLESLQNHSSQKIYEMSYNIVEKYFQGEDEIQDFDLGIIPQDMSSGNIFSIDH</sequence>
<dbReference type="PANTHER" id="PTHR23316">
    <property type="entry name" value="IMPORTIN ALPHA"/>
    <property type="match status" value="1"/>
</dbReference>
<evidence type="ECO:0000256" key="3">
    <source>
        <dbReference type="ARBA" id="ARBA00022737"/>
    </source>
</evidence>
<evidence type="ECO:0000256" key="1">
    <source>
        <dbReference type="ARBA" id="ARBA00010394"/>
    </source>
</evidence>
<feature type="repeat" description="ARM" evidence="6">
    <location>
        <begin position="384"/>
        <end position="411"/>
    </location>
</feature>
<dbReference type="AlphaFoldDB" id="A0A6G0TPH9"/>
<dbReference type="InterPro" id="IPR011989">
    <property type="entry name" value="ARM-like"/>
</dbReference>
<dbReference type="InterPro" id="IPR016024">
    <property type="entry name" value="ARM-type_fold"/>
</dbReference>
<protein>
    <recommendedName>
        <fullName evidence="5">Importin subunit alpha</fullName>
    </recommendedName>
</protein>
<dbReference type="PIRSF" id="PIRSF005673">
    <property type="entry name" value="Importin_alpha"/>
    <property type="match status" value="1"/>
</dbReference>
<keyword evidence="4 5" id="KW-0653">Protein transport</keyword>